<reference evidence="3 4" key="1">
    <citation type="submission" date="2020-04" db="EMBL/GenBank/DDBJ databases">
        <title>Salinimonas sp. HHU 13199.</title>
        <authorList>
            <person name="Cui X."/>
            <person name="Zhang D."/>
        </authorList>
    </citation>
    <scope>NUCLEOTIDE SEQUENCE [LARGE SCALE GENOMIC DNA]</scope>
    <source>
        <strain evidence="3 4">HHU 13199</strain>
    </source>
</reference>
<dbReference type="PANTHER" id="PTHR43084">
    <property type="entry name" value="PERSULFIDE DIOXYGENASE ETHE1"/>
    <property type="match status" value="1"/>
</dbReference>
<dbReference type="Gene3D" id="3.60.15.10">
    <property type="entry name" value="Ribonuclease Z/Hydroxyacylglutathione hydrolase-like"/>
    <property type="match status" value="1"/>
</dbReference>
<keyword evidence="4" id="KW-1185">Reference proteome</keyword>
<evidence type="ECO:0000256" key="1">
    <source>
        <dbReference type="ARBA" id="ARBA00022723"/>
    </source>
</evidence>
<protein>
    <submittedName>
        <fullName evidence="3">MBL fold metallo-hydrolase</fullName>
    </submittedName>
</protein>
<name>A0ABR8LR20_9ALTE</name>
<dbReference type="EMBL" id="JABBXD010000008">
    <property type="protein sequence ID" value="MBD3586872.1"/>
    <property type="molecule type" value="Genomic_DNA"/>
</dbReference>
<feature type="domain" description="Rhodanese" evidence="2">
    <location>
        <begin position="267"/>
        <end position="345"/>
    </location>
</feature>
<dbReference type="Pfam" id="PF00581">
    <property type="entry name" value="Rhodanese"/>
    <property type="match status" value="2"/>
</dbReference>
<gene>
    <name evidence="3" type="ORF">HHX48_14090</name>
</gene>
<evidence type="ECO:0000313" key="4">
    <source>
        <dbReference type="Proteomes" id="UP000624419"/>
    </source>
</evidence>
<comment type="caution">
    <text evidence="3">The sequence shown here is derived from an EMBL/GenBank/DDBJ whole genome shotgun (WGS) entry which is preliminary data.</text>
</comment>
<dbReference type="SMART" id="SM00450">
    <property type="entry name" value="RHOD"/>
    <property type="match status" value="2"/>
</dbReference>
<dbReference type="Proteomes" id="UP000624419">
    <property type="component" value="Unassembled WGS sequence"/>
</dbReference>
<dbReference type="SUPFAM" id="SSF52821">
    <property type="entry name" value="Rhodanese/Cell cycle control phosphatase"/>
    <property type="match status" value="2"/>
</dbReference>
<dbReference type="CDD" id="cd07724">
    <property type="entry name" value="POD-like_MBL-fold"/>
    <property type="match status" value="1"/>
</dbReference>
<dbReference type="InterPro" id="IPR036873">
    <property type="entry name" value="Rhodanese-like_dom_sf"/>
</dbReference>
<evidence type="ECO:0000313" key="3">
    <source>
        <dbReference type="EMBL" id="MBD3586872.1"/>
    </source>
</evidence>
<dbReference type="Gene3D" id="3.40.250.10">
    <property type="entry name" value="Rhodanese-like domain"/>
    <property type="match status" value="2"/>
</dbReference>
<evidence type="ECO:0000259" key="2">
    <source>
        <dbReference type="PROSITE" id="PS50206"/>
    </source>
</evidence>
<proteinExistence type="predicted"/>
<dbReference type="InterPro" id="IPR001279">
    <property type="entry name" value="Metallo-B-lactamas"/>
</dbReference>
<dbReference type="InterPro" id="IPR044528">
    <property type="entry name" value="POD-like_MBL-fold"/>
</dbReference>
<dbReference type="PROSITE" id="PS50206">
    <property type="entry name" value="RHODANESE_3"/>
    <property type="match status" value="2"/>
</dbReference>
<dbReference type="SMART" id="SM00849">
    <property type="entry name" value="Lactamase_B"/>
    <property type="match status" value="1"/>
</dbReference>
<organism evidence="3 4">
    <name type="scientific">Salinimonas profundi</name>
    <dbReference type="NCBI Taxonomy" id="2729140"/>
    <lineage>
        <taxon>Bacteria</taxon>
        <taxon>Pseudomonadati</taxon>
        <taxon>Pseudomonadota</taxon>
        <taxon>Gammaproteobacteria</taxon>
        <taxon>Alteromonadales</taxon>
        <taxon>Alteromonadaceae</taxon>
        <taxon>Alteromonas/Salinimonas group</taxon>
        <taxon>Salinimonas</taxon>
    </lineage>
</organism>
<accession>A0ABR8LR20</accession>
<dbReference type="InterPro" id="IPR051682">
    <property type="entry name" value="Mito_Persulfide_Diox"/>
</dbReference>
<dbReference type="CDD" id="cd00158">
    <property type="entry name" value="RHOD"/>
    <property type="match status" value="2"/>
</dbReference>
<dbReference type="InterPro" id="IPR036866">
    <property type="entry name" value="RibonucZ/Hydroxyglut_hydro"/>
</dbReference>
<feature type="domain" description="Rhodanese" evidence="2">
    <location>
        <begin position="375"/>
        <end position="456"/>
    </location>
</feature>
<keyword evidence="1" id="KW-0479">Metal-binding</keyword>
<dbReference type="Pfam" id="PF00753">
    <property type="entry name" value="Lactamase_B"/>
    <property type="match status" value="1"/>
</dbReference>
<sequence length="461" mass="51032">MRVVSFKANGLAQLSYLISSAGEACVIDPQRDIDQYLREAASQNVSIRCVIETHRNEDFISGGAALGEDLDIPVYHGINADAKIEYAQSVQTNDTISVGDLLITILETPGHTKDSICAHVSDTSVSQEPVVVFTGDTLFVNEVGRTDFYPDEKEQVAGMLFDSLQALSDLPDTTIVYPAHGAGSVCGSGMAAREFTTLGYEKRHNPAWQIKDKDAFIEKKLNETHYYAPYFEQMEKFNSVGQSKRIAPIAMPRLPQSEIAALPEQIQQNEVQLLDIRTVDAFCAGHRAGSIFLPNGLISAYGGWFLQYDKPVIIVCDSPSQTDDAALQLQRMGYSWLPGYITEIPVATGNSRVDDHVDSIPRVSAQMVAERLDDPPENWLILDVRKHEEVDEKKLPHSKHLYLGHLFSKYSDLNSNVRYTCFCGSGMRATIAASYLKNRGFSNVDVFQGSLAAWERLHASS</sequence>
<dbReference type="PANTHER" id="PTHR43084:SF1">
    <property type="entry name" value="PERSULFIDE DIOXYGENASE ETHE1, MITOCHONDRIAL"/>
    <property type="match status" value="1"/>
</dbReference>
<dbReference type="InterPro" id="IPR001763">
    <property type="entry name" value="Rhodanese-like_dom"/>
</dbReference>
<dbReference type="SUPFAM" id="SSF56281">
    <property type="entry name" value="Metallo-hydrolase/oxidoreductase"/>
    <property type="match status" value="1"/>
</dbReference>